<dbReference type="EMBL" id="BONK01000019">
    <property type="protein sequence ID" value="GIG23469.1"/>
    <property type="molecule type" value="Genomic_DNA"/>
</dbReference>
<evidence type="ECO:0000313" key="3">
    <source>
        <dbReference type="Proteomes" id="UP000632740"/>
    </source>
</evidence>
<proteinExistence type="inferred from homology"/>
<dbReference type="AlphaFoldDB" id="A0A919U4T3"/>
<dbReference type="SUPFAM" id="SSF143120">
    <property type="entry name" value="YefM-like"/>
    <property type="match status" value="1"/>
</dbReference>
<name>A0A919U4T3_9CELL</name>
<dbReference type="RefSeq" id="WP_203758466.1">
    <property type="nucleotide sequence ID" value="NZ_BONK01000019.1"/>
</dbReference>
<comment type="similarity">
    <text evidence="1">Belongs to the phD/YefM antitoxin family.</text>
</comment>
<accession>A0A919U4T3</accession>
<dbReference type="InterPro" id="IPR036165">
    <property type="entry name" value="YefM-like_sf"/>
</dbReference>
<gene>
    <name evidence="2" type="ORF">Cch01nite_41930</name>
</gene>
<evidence type="ECO:0000313" key="2">
    <source>
        <dbReference type="EMBL" id="GIG23469.1"/>
    </source>
</evidence>
<dbReference type="Proteomes" id="UP000632740">
    <property type="component" value="Unassembled WGS sequence"/>
</dbReference>
<organism evidence="2 3">
    <name type="scientific">Cellulomonas chitinilytica</name>
    <dbReference type="NCBI Taxonomy" id="398759"/>
    <lineage>
        <taxon>Bacteria</taxon>
        <taxon>Bacillati</taxon>
        <taxon>Actinomycetota</taxon>
        <taxon>Actinomycetes</taxon>
        <taxon>Micrococcales</taxon>
        <taxon>Cellulomonadaceae</taxon>
        <taxon>Cellulomonas</taxon>
    </lineage>
</organism>
<reference evidence="2" key="1">
    <citation type="submission" date="2021-01" db="EMBL/GenBank/DDBJ databases">
        <title>Whole genome shotgun sequence of Cellulomonas chitinilytica NBRC 110799.</title>
        <authorList>
            <person name="Komaki H."/>
            <person name="Tamura T."/>
        </authorList>
    </citation>
    <scope>NUCLEOTIDE SEQUENCE</scope>
    <source>
        <strain evidence="2">NBRC 110799</strain>
    </source>
</reference>
<evidence type="ECO:0008006" key="4">
    <source>
        <dbReference type="Google" id="ProtNLM"/>
    </source>
</evidence>
<keyword evidence="3" id="KW-1185">Reference proteome</keyword>
<evidence type="ECO:0000256" key="1">
    <source>
        <dbReference type="ARBA" id="ARBA00009981"/>
    </source>
</evidence>
<comment type="caution">
    <text evidence="2">The sequence shown here is derived from an EMBL/GenBank/DDBJ whole genome shotgun (WGS) entry which is preliminary data.</text>
</comment>
<dbReference type="Gene3D" id="3.40.1620.10">
    <property type="entry name" value="YefM-like domain"/>
    <property type="match status" value="1"/>
</dbReference>
<protein>
    <recommendedName>
        <fullName evidence="4">Antitoxin</fullName>
    </recommendedName>
</protein>
<sequence length="86" mass="9682">MRSITGTEYNHTPGLARRIADADGEVLITAGGRPTHVLVTYEEWNRLHSSRTSTSLRHALRMDDPELDDVEFVRDPSLPRVPDLAE</sequence>